<proteinExistence type="predicted"/>
<accession>A0ACA9NCS9</accession>
<name>A0ACA9NCS9_9GLOM</name>
<evidence type="ECO:0000313" key="1">
    <source>
        <dbReference type="EMBL" id="CAG8648256.1"/>
    </source>
</evidence>
<dbReference type="EMBL" id="CAJVPM010023105">
    <property type="protein sequence ID" value="CAG8648256.1"/>
    <property type="molecule type" value="Genomic_DNA"/>
</dbReference>
<feature type="non-terminal residue" evidence="1">
    <location>
        <position position="1"/>
    </location>
</feature>
<evidence type="ECO:0000313" key="2">
    <source>
        <dbReference type="Proteomes" id="UP000789860"/>
    </source>
</evidence>
<dbReference type="Proteomes" id="UP000789860">
    <property type="component" value="Unassembled WGS sequence"/>
</dbReference>
<comment type="caution">
    <text evidence="1">The sequence shown here is derived from an EMBL/GenBank/DDBJ whole genome shotgun (WGS) entry which is preliminary data.</text>
</comment>
<reference evidence="1" key="1">
    <citation type="submission" date="2021-06" db="EMBL/GenBank/DDBJ databases">
        <authorList>
            <person name="Kallberg Y."/>
            <person name="Tangrot J."/>
            <person name="Rosling A."/>
        </authorList>
    </citation>
    <scope>NUCLEOTIDE SEQUENCE</scope>
    <source>
        <strain evidence="1">AU212A</strain>
    </source>
</reference>
<protein>
    <submittedName>
        <fullName evidence="1">8258_t:CDS:1</fullName>
    </submittedName>
</protein>
<sequence>IKRTFTKSSLKNYDIAKISIMNKLAVIKELDELIKHLQQPAINPKQMIKTPAGGNQRKRCRAIVPGLIPCEKTPLPGKGYCAEHEKEFNNDYKDIEFAACLRQNNYIPATAFQEKILDLSDFVNLKELNCSDNKLSGSLKTLQNLTKLKVLNINDTDIDSGLEYLPESVKYFSCSAYGKDAKCKIIYNLFADKQGKIETK</sequence>
<gene>
    <name evidence="1" type="ORF">SCALOS_LOCUS8575</name>
</gene>
<keyword evidence="2" id="KW-1185">Reference proteome</keyword>
<organism evidence="1 2">
    <name type="scientific">Scutellospora calospora</name>
    <dbReference type="NCBI Taxonomy" id="85575"/>
    <lineage>
        <taxon>Eukaryota</taxon>
        <taxon>Fungi</taxon>
        <taxon>Fungi incertae sedis</taxon>
        <taxon>Mucoromycota</taxon>
        <taxon>Glomeromycotina</taxon>
        <taxon>Glomeromycetes</taxon>
        <taxon>Diversisporales</taxon>
        <taxon>Gigasporaceae</taxon>
        <taxon>Scutellospora</taxon>
    </lineage>
</organism>